<sequence length="224" mass="25323">MDGRLLHNSSEYENIRPEGFQHTPDRINVHLRQIFQEVLDNLPKPGTLRHGSFHYIRDGNSKHVSIPVAYRLASQGVLLATIILPDSTPPCTELIVATLAYQLAQNIHSSAKHMLAALRRDPGIFERNTETQFEELVKIPLEMACMNALTEEKSKWPNMIVLGGNAQEFAPGSVAHKVLQLLSMLPVNTITHIDVQEEGLKSRLRSFAQMFWGFVLSLFYYFTA</sequence>
<accession>A0A8H5BGN9</accession>
<gene>
    <name evidence="1" type="ORF">D9619_000301</name>
</gene>
<name>A0A8H5BGN9_9AGAR</name>
<dbReference type="EMBL" id="JAACJJ010000028">
    <property type="protein sequence ID" value="KAF5322546.1"/>
    <property type="molecule type" value="Genomic_DNA"/>
</dbReference>
<proteinExistence type="predicted"/>
<dbReference type="Proteomes" id="UP000567179">
    <property type="component" value="Unassembled WGS sequence"/>
</dbReference>
<protein>
    <submittedName>
        <fullName evidence="1">Uncharacterized protein</fullName>
    </submittedName>
</protein>
<organism evidence="1 2">
    <name type="scientific">Psilocybe cf. subviscida</name>
    <dbReference type="NCBI Taxonomy" id="2480587"/>
    <lineage>
        <taxon>Eukaryota</taxon>
        <taxon>Fungi</taxon>
        <taxon>Dikarya</taxon>
        <taxon>Basidiomycota</taxon>
        <taxon>Agaricomycotina</taxon>
        <taxon>Agaricomycetes</taxon>
        <taxon>Agaricomycetidae</taxon>
        <taxon>Agaricales</taxon>
        <taxon>Agaricineae</taxon>
        <taxon>Strophariaceae</taxon>
        <taxon>Psilocybe</taxon>
    </lineage>
</organism>
<keyword evidence="2" id="KW-1185">Reference proteome</keyword>
<evidence type="ECO:0000313" key="2">
    <source>
        <dbReference type="Proteomes" id="UP000567179"/>
    </source>
</evidence>
<evidence type="ECO:0000313" key="1">
    <source>
        <dbReference type="EMBL" id="KAF5322546.1"/>
    </source>
</evidence>
<comment type="caution">
    <text evidence="1">The sequence shown here is derived from an EMBL/GenBank/DDBJ whole genome shotgun (WGS) entry which is preliminary data.</text>
</comment>
<dbReference type="AlphaFoldDB" id="A0A8H5BGN9"/>
<reference evidence="1 2" key="1">
    <citation type="journal article" date="2020" name="ISME J.">
        <title>Uncovering the hidden diversity of litter-decomposition mechanisms in mushroom-forming fungi.</title>
        <authorList>
            <person name="Floudas D."/>
            <person name="Bentzer J."/>
            <person name="Ahren D."/>
            <person name="Johansson T."/>
            <person name="Persson P."/>
            <person name="Tunlid A."/>
        </authorList>
    </citation>
    <scope>NUCLEOTIDE SEQUENCE [LARGE SCALE GENOMIC DNA]</scope>
    <source>
        <strain evidence="1 2">CBS 101986</strain>
    </source>
</reference>